<evidence type="ECO:0000313" key="2">
    <source>
        <dbReference type="Proteomes" id="UP000192266"/>
    </source>
</evidence>
<dbReference type="AlphaFoldDB" id="A0A1W1V3B0"/>
<protein>
    <submittedName>
        <fullName evidence="1">Uncharacterized protein</fullName>
    </submittedName>
</protein>
<sequence length="42" mass="4881">MESKFTENRVTNPQQIISLKYRCTNLVFAPQNTILISEVPQQ</sequence>
<organism evidence="1 2">
    <name type="scientific">Hymenobacter roseosalivarius DSM 11622</name>
    <dbReference type="NCBI Taxonomy" id="645990"/>
    <lineage>
        <taxon>Bacteria</taxon>
        <taxon>Pseudomonadati</taxon>
        <taxon>Bacteroidota</taxon>
        <taxon>Cytophagia</taxon>
        <taxon>Cytophagales</taxon>
        <taxon>Hymenobacteraceae</taxon>
        <taxon>Hymenobacter</taxon>
    </lineage>
</organism>
<gene>
    <name evidence="1" type="ORF">SAMN00120144_1435</name>
</gene>
<proteinExistence type="predicted"/>
<keyword evidence="2" id="KW-1185">Reference proteome</keyword>
<name>A0A1W1V3B0_9BACT</name>
<reference evidence="1 2" key="1">
    <citation type="submission" date="2017-04" db="EMBL/GenBank/DDBJ databases">
        <authorList>
            <person name="Afonso C.L."/>
            <person name="Miller P.J."/>
            <person name="Scott M.A."/>
            <person name="Spackman E."/>
            <person name="Goraichik I."/>
            <person name="Dimitrov K.M."/>
            <person name="Suarez D.L."/>
            <person name="Swayne D.E."/>
        </authorList>
    </citation>
    <scope>NUCLEOTIDE SEQUENCE [LARGE SCALE GENOMIC DNA]</scope>
    <source>
        <strain evidence="1 2">DSM 11622</strain>
    </source>
</reference>
<dbReference type="Proteomes" id="UP000192266">
    <property type="component" value="Unassembled WGS sequence"/>
</dbReference>
<accession>A0A1W1V3B0</accession>
<evidence type="ECO:0000313" key="1">
    <source>
        <dbReference type="EMBL" id="SMB87877.1"/>
    </source>
</evidence>
<dbReference type="EMBL" id="FWWW01000048">
    <property type="protein sequence ID" value="SMB87877.1"/>
    <property type="molecule type" value="Genomic_DNA"/>
</dbReference>